<evidence type="ECO:0000256" key="4">
    <source>
        <dbReference type="ARBA" id="ARBA00022475"/>
    </source>
</evidence>
<evidence type="ECO:0000256" key="6">
    <source>
        <dbReference type="ARBA" id="ARBA00022989"/>
    </source>
</evidence>
<sequence length="237" mass="26262">MEKALFLAAFFFAYTVQAVTGFAGNIFAMPVGTTLLGLSPTVSILNAMGFFACGLLAVLNIKHVNWREFGKIIAVMIVFMVVGIWLDTLMPLHVLLKIYGAVIVFIGAKNLIFTRQKFLPEWALWIILALAGLIQGMFVSGGALLVIYAVQKLRDQQEFRITLSLIWTVLNFIYACIAFQQGHFTGDVVQIIVMCIPLAIVATVLGNKLQKKISREKFLKLTYVLLLFIGVVLLVTS</sequence>
<feature type="transmembrane region" description="Helical" evidence="8">
    <location>
        <begin position="122"/>
        <end position="149"/>
    </location>
</feature>
<organism evidence="10 14">
    <name type="scientific">Gordonibacter urolithinfaciens</name>
    <dbReference type="NCBI Taxonomy" id="1335613"/>
    <lineage>
        <taxon>Bacteria</taxon>
        <taxon>Bacillati</taxon>
        <taxon>Actinomycetota</taxon>
        <taxon>Coriobacteriia</taxon>
        <taxon>Eggerthellales</taxon>
        <taxon>Eggerthellaceae</taxon>
        <taxon>Gordonibacter</taxon>
    </lineage>
</organism>
<dbReference type="GeneID" id="97355325"/>
<feature type="transmembrane region" description="Helical" evidence="8">
    <location>
        <begin position="42"/>
        <end position="61"/>
    </location>
</feature>
<dbReference type="GO" id="GO:0005886">
    <property type="term" value="C:plasma membrane"/>
    <property type="evidence" value="ECO:0007669"/>
    <property type="project" value="UniProtKB-SubCell"/>
</dbReference>
<comment type="similarity">
    <text evidence="2 8">Belongs to the 4-toluene sulfonate uptake permease (TSUP) (TC 2.A.102) family.</text>
</comment>
<feature type="transmembrane region" description="Helical" evidence="8">
    <location>
        <begin position="73"/>
        <end position="102"/>
    </location>
</feature>
<protein>
    <recommendedName>
        <fullName evidence="8">Probable membrane transporter protein</fullName>
    </recommendedName>
</protein>
<gene>
    <name evidence="11" type="ORF">DMP12_04080</name>
    <name evidence="9" type="ORF">GKG38_04655</name>
    <name evidence="10" type="ORF">GO738_05345</name>
</gene>
<reference evidence="9 13" key="4">
    <citation type="journal article" date="2019" name="Nat. Med.">
        <title>A library of human gut bacterial isolates paired with longitudinal multiomics data enables mechanistic microbiome research.</title>
        <authorList>
            <person name="Poyet M."/>
            <person name="Groussin M."/>
            <person name="Gibbons S.M."/>
            <person name="Avila-Pacheco J."/>
            <person name="Jiang X."/>
            <person name="Kearney S.M."/>
            <person name="Perrotta A.R."/>
            <person name="Berdy B."/>
            <person name="Zhao S."/>
            <person name="Lieberman T.D."/>
            <person name="Swanson P.K."/>
            <person name="Smith M."/>
            <person name="Roesemann S."/>
            <person name="Alexander J.E."/>
            <person name="Rich S.A."/>
            <person name="Livny J."/>
            <person name="Vlamakis H."/>
            <person name="Clish C."/>
            <person name="Bullock K."/>
            <person name="Deik A."/>
            <person name="Scott J."/>
            <person name="Pierce K.A."/>
            <person name="Xavier R.J."/>
            <person name="Alm E.J."/>
        </authorList>
    </citation>
    <scope>NUCLEOTIDE SEQUENCE [LARGE SCALE GENOMIC DNA]</scope>
    <source>
        <strain evidence="9 13">BIOML-A1</strain>
    </source>
</reference>
<comment type="caution">
    <text evidence="10">The sequence shown here is derived from an EMBL/GenBank/DDBJ whole genome shotgun (WGS) entry which is preliminary data.</text>
</comment>
<dbReference type="RefSeq" id="WP_087191745.1">
    <property type="nucleotide sequence ID" value="NZ_BAABZN010000001.1"/>
</dbReference>
<feature type="transmembrane region" description="Helical" evidence="8">
    <location>
        <begin position="188"/>
        <end position="206"/>
    </location>
</feature>
<keyword evidence="7 8" id="KW-0472">Membrane</keyword>
<keyword evidence="4 8" id="KW-1003">Cell membrane</keyword>
<reference evidence="10 14" key="5">
    <citation type="submission" date="2019-11" db="EMBL/GenBank/DDBJ databases">
        <title>Whole genome shotgun sequencing (WGS) data from Adlercreutzia equolifaciens ResAG-91, Eggerthella lenta MRI-F36, MRI-F37, MRI-F40, ResAG-49, ResAG-88, ResAG-121, ResAG-145, and Gordonibacter sp. ResAG-5, ResAG-26, ResAG-43, ResAG-50, ResAG-59.</title>
        <authorList>
            <person name="Stoll D.A."/>
            <person name="Danylec N."/>
            <person name="Franz C.M.A.P."/>
            <person name="Huch M."/>
        </authorList>
    </citation>
    <scope>NUCLEOTIDE SEQUENCE [LARGE SCALE GENOMIC DNA]</scope>
    <source>
        <strain evidence="10 14">ResAG-59</strain>
    </source>
</reference>
<keyword evidence="3" id="KW-0813">Transport</keyword>
<comment type="subcellular location">
    <subcellularLocation>
        <location evidence="1 8">Cell membrane</location>
        <topology evidence="1 8">Multi-pass membrane protein</topology>
    </subcellularLocation>
</comment>
<reference evidence="12" key="1">
    <citation type="submission" date="2018-05" db="EMBL/GenBank/DDBJ databases">
        <title>Genome Sequencing of selected type strains of the family Eggerthellaceae.</title>
        <authorList>
            <person name="Danylec N."/>
            <person name="Stoll D.A."/>
            <person name="Doetsch A."/>
            <person name="Huch M."/>
        </authorList>
    </citation>
    <scope>NUCLEOTIDE SEQUENCE [LARGE SCALE GENOMIC DNA]</scope>
    <source>
        <strain evidence="12">DSM 27213</strain>
    </source>
</reference>
<dbReference type="AlphaFoldDB" id="A0A1Y4FV01"/>
<reference evidence="11" key="3">
    <citation type="journal article" date="2019" name="Microbiol. Resour. Announc.">
        <title>Draft Genome Sequences of Type Strains of Gordonibacter faecihominis, Paraeggerthella hongkongensis, Parvibacter caecicola,Slackia equolifaciens, Slackia faecicanis, and Slackia isoflavoniconvertens.</title>
        <authorList>
            <person name="Danylec N."/>
            <person name="Stoll D.A."/>
            <person name="Dotsch A."/>
            <person name="Huch M."/>
        </authorList>
    </citation>
    <scope>NUCLEOTIDE SEQUENCE</scope>
    <source>
        <strain evidence="11">DSM 27213</strain>
    </source>
</reference>
<keyword evidence="6 8" id="KW-1133">Transmembrane helix</keyword>
<evidence type="ECO:0000313" key="10">
    <source>
        <dbReference type="EMBL" id="MVN14786.1"/>
    </source>
</evidence>
<evidence type="ECO:0000313" key="9">
    <source>
        <dbReference type="EMBL" id="MSA94360.1"/>
    </source>
</evidence>
<evidence type="ECO:0000256" key="7">
    <source>
        <dbReference type="ARBA" id="ARBA00023136"/>
    </source>
</evidence>
<feature type="transmembrane region" description="Helical" evidence="8">
    <location>
        <begin position="218"/>
        <end position="236"/>
    </location>
</feature>
<dbReference type="Proteomes" id="UP000462865">
    <property type="component" value="Unassembled WGS sequence"/>
</dbReference>
<evidence type="ECO:0000313" key="12">
    <source>
        <dbReference type="Proteomes" id="UP000285258"/>
    </source>
</evidence>
<dbReference type="Proteomes" id="UP000468327">
    <property type="component" value="Unassembled WGS sequence"/>
</dbReference>
<accession>A0A1Y4FV01</accession>
<keyword evidence="5 8" id="KW-0812">Transmembrane</keyword>
<evidence type="ECO:0000256" key="3">
    <source>
        <dbReference type="ARBA" id="ARBA00022448"/>
    </source>
</evidence>
<evidence type="ECO:0000256" key="8">
    <source>
        <dbReference type="RuleBase" id="RU363041"/>
    </source>
</evidence>
<evidence type="ECO:0000313" key="14">
    <source>
        <dbReference type="Proteomes" id="UP000468327"/>
    </source>
</evidence>
<dbReference type="EMBL" id="WPOC01000006">
    <property type="protein sequence ID" value="MVN14786.1"/>
    <property type="molecule type" value="Genomic_DNA"/>
</dbReference>
<keyword evidence="14" id="KW-1185">Reference proteome</keyword>
<feature type="transmembrane region" description="Helical" evidence="8">
    <location>
        <begin position="161"/>
        <end position="182"/>
    </location>
</feature>
<evidence type="ECO:0000313" key="13">
    <source>
        <dbReference type="Proteomes" id="UP000462865"/>
    </source>
</evidence>
<name>A0A1Y4FV01_9ACTN</name>
<dbReference type="InterPro" id="IPR052017">
    <property type="entry name" value="TSUP"/>
</dbReference>
<dbReference type="Proteomes" id="UP000285258">
    <property type="component" value="Unassembled WGS sequence"/>
</dbReference>
<dbReference type="PANTHER" id="PTHR30269:SF37">
    <property type="entry name" value="MEMBRANE TRANSPORTER PROTEIN"/>
    <property type="match status" value="1"/>
</dbReference>
<dbReference type="EMBL" id="QIBW01000003">
    <property type="protein sequence ID" value="ROT91185.1"/>
    <property type="molecule type" value="Genomic_DNA"/>
</dbReference>
<dbReference type="Pfam" id="PF01925">
    <property type="entry name" value="TauE"/>
    <property type="match status" value="1"/>
</dbReference>
<dbReference type="EMBL" id="WKZA01000013">
    <property type="protein sequence ID" value="MSA94360.1"/>
    <property type="molecule type" value="Genomic_DNA"/>
</dbReference>
<evidence type="ECO:0000256" key="2">
    <source>
        <dbReference type="ARBA" id="ARBA00009142"/>
    </source>
</evidence>
<dbReference type="InterPro" id="IPR002781">
    <property type="entry name" value="TM_pro_TauE-like"/>
</dbReference>
<evidence type="ECO:0000256" key="1">
    <source>
        <dbReference type="ARBA" id="ARBA00004651"/>
    </source>
</evidence>
<evidence type="ECO:0000256" key="5">
    <source>
        <dbReference type="ARBA" id="ARBA00022692"/>
    </source>
</evidence>
<proteinExistence type="inferred from homology"/>
<evidence type="ECO:0000313" key="11">
    <source>
        <dbReference type="EMBL" id="ROT91185.1"/>
    </source>
</evidence>
<reference evidence="11" key="2">
    <citation type="journal article" date="2019" name="Int. J. Syst. Evol. Microbiol.">
        <title>Gordonibacter faecihominis is a later heterotypic synonym of Gordonibacter urolithinfaciens.</title>
        <authorList>
            <person name="Danylec N."/>
            <person name="Stoll D.A."/>
            <person name="Huch M."/>
        </authorList>
    </citation>
    <scope>NUCLEOTIDE SEQUENCE</scope>
    <source>
        <strain evidence="11">DSM 27213</strain>
    </source>
</reference>
<dbReference type="PANTHER" id="PTHR30269">
    <property type="entry name" value="TRANSMEMBRANE PROTEIN YFCA"/>
    <property type="match status" value="1"/>
</dbReference>